<keyword evidence="1" id="KW-0472">Membrane</keyword>
<name>A0A2U2HHX1_9BURK</name>
<dbReference type="InterPro" id="IPR002541">
    <property type="entry name" value="Cyt_c_assembly"/>
</dbReference>
<gene>
    <name evidence="3" type="ORF">C7C56_017305</name>
</gene>
<dbReference type="EMBL" id="PXWF02000251">
    <property type="protein sequence ID" value="PWF45504.1"/>
    <property type="molecule type" value="Genomic_DNA"/>
</dbReference>
<feature type="transmembrane region" description="Helical" evidence="1">
    <location>
        <begin position="211"/>
        <end position="228"/>
    </location>
</feature>
<reference evidence="3 4" key="1">
    <citation type="submission" date="2018-04" db="EMBL/GenBank/DDBJ databases">
        <title>Massilia violaceinigra sp. nov., a novel purple-pigmented bacterium isolated from Tianshan glacier, Xinjiang, China.</title>
        <authorList>
            <person name="Wang H."/>
        </authorList>
    </citation>
    <scope>NUCLEOTIDE SEQUENCE [LARGE SCALE GENOMIC DNA]</scope>
    <source>
        <strain evidence="3 4">B448-2</strain>
    </source>
</reference>
<proteinExistence type="predicted"/>
<dbReference type="Pfam" id="PF01578">
    <property type="entry name" value="Cytochrom_C_asm"/>
    <property type="match status" value="1"/>
</dbReference>
<feature type="transmembrane region" description="Helical" evidence="1">
    <location>
        <begin position="56"/>
        <end position="78"/>
    </location>
</feature>
<dbReference type="GO" id="GO:0020037">
    <property type="term" value="F:heme binding"/>
    <property type="evidence" value="ECO:0007669"/>
    <property type="project" value="InterPro"/>
</dbReference>
<dbReference type="PANTHER" id="PTHR38034:SF1">
    <property type="entry name" value="INNER MEMBRANE PROTEIN YPJD"/>
    <property type="match status" value="1"/>
</dbReference>
<evidence type="ECO:0000256" key="1">
    <source>
        <dbReference type="SAM" id="Phobius"/>
    </source>
</evidence>
<dbReference type="PANTHER" id="PTHR38034">
    <property type="entry name" value="INNER MEMBRANE PROTEIN YPJD"/>
    <property type="match status" value="1"/>
</dbReference>
<dbReference type="Proteomes" id="UP000241421">
    <property type="component" value="Unassembled WGS sequence"/>
</dbReference>
<feature type="transmembrane region" description="Helical" evidence="1">
    <location>
        <begin position="6"/>
        <end position="23"/>
    </location>
</feature>
<organism evidence="3 4">
    <name type="scientific">Massilia glaciei</name>
    <dbReference type="NCBI Taxonomy" id="1524097"/>
    <lineage>
        <taxon>Bacteria</taxon>
        <taxon>Pseudomonadati</taxon>
        <taxon>Pseudomonadota</taxon>
        <taxon>Betaproteobacteria</taxon>
        <taxon>Burkholderiales</taxon>
        <taxon>Oxalobacteraceae</taxon>
        <taxon>Telluria group</taxon>
        <taxon>Massilia</taxon>
    </lineage>
</organism>
<dbReference type="RefSeq" id="WP_106758618.1">
    <property type="nucleotide sequence ID" value="NZ_PXWF02000251.1"/>
</dbReference>
<feature type="transmembrane region" description="Helical" evidence="1">
    <location>
        <begin position="176"/>
        <end position="199"/>
    </location>
</feature>
<keyword evidence="1" id="KW-0812">Transmembrane</keyword>
<feature type="transmembrane region" description="Helical" evidence="1">
    <location>
        <begin position="240"/>
        <end position="262"/>
    </location>
</feature>
<dbReference type="GO" id="GO:0017004">
    <property type="term" value="P:cytochrome complex assembly"/>
    <property type="evidence" value="ECO:0007669"/>
    <property type="project" value="InterPro"/>
</dbReference>
<keyword evidence="4" id="KW-1185">Reference proteome</keyword>
<keyword evidence="1" id="KW-1133">Transmembrane helix</keyword>
<feature type="transmembrane region" description="Helical" evidence="1">
    <location>
        <begin position="30"/>
        <end position="50"/>
    </location>
</feature>
<dbReference type="InterPro" id="IPR052372">
    <property type="entry name" value="YpjD/HemX"/>
</dbReference>
<evidence type="ECO:0000259" key="2">
    <source>
        <dbReference type="Pfam" id="PF01578"/>
    </source>
</evidence>
<feature type="transmembrane region" description="Helical" evidence="1">
    <location>
        <begin position="121"/>
        <end position="145"/>
    </location>
</feature>
<sequence>MPIHLLTTILIATSLMYAACAALPARKGALISNLTAAAWLLHGVSLWQLMLAPGGLRVGFAIMGSAALWITVAAYWLENRNFALDGLRRLVMPCAAAASILPALFPGSLFQLEGRAPAFGLHIAVAILAYAILTIAAFHAVLMALQESRLHTRSRGAGWLSGALDQLPALMTMEKLLFRVIGIGFVLLSLTVLSGIVFSEQLFGAVLKWDHKSIFTLLSWCLFAALLAGRRWRGWRGKIALRFTLAGFATLMLAYVGSHFVLEVILKRGLA</sequence>
<dbReference type="OrthoDB" id="9780793at2"/>
<evidence type="ECO:0000313" key="4">
    <source>
        <dbReference type="Proteomes" id="UP000241421"/>
    </source>
</evidence>
<feature type="domain" description="Cytochrome c assembly protein" evidence="2">
    <location>
        <begin position="33"/>
        <end position="265"/>
    </location>
</feature>
<comment type="caution">
    <text evidence="3">The sequence shown here is derived from an EMBL/GenBank/DDBJ whole genome shotgun (WGS) entry which is preliminary data.</text>
</comment>
<evidence type="ECO:0000313" key="3">
    <source>
        <dbReference type="EMBL" id="PWF45504.1"/>
    </source>
</evidence>
<dbReference type="AlphaFoldDB" id="A0A2U2HHX1"/>
<accession>A0A2U2HHX1</accession>
<protein>
    <submittedName>
        <fullName evidence="3">ABC transporter permease</fullName>
    </submittedName>
</protein>
<feature type="transmembrane region" description="Helical" evidence="1">
    <location>
        <begin position="90"/>
        <end position="109"/>
    </location>
</feature>